<gene>
    <name evidence="7" type="ORF">PHYBOEH_010804</name>
</gene>
<evidence type="ECO:0000313" key="8">
    <source>
        <dbReference type="Proteomes" id="UP000693981"/>
    </source>
</evidence>
<evidence type="ECO:0000256" key="4">
    <source>
        <dbReference type="ARBA" id="ARBA00022729"/>
    </source>
</evidence>
<comment type="caution">
    <text evidence="7">The sequence shown here is derived from an EMBL/GenBank/DDBJ whole genome shotgun (WGS) entry which is preliminary data.</text>
</comment>
<dbReference type="InterPro" id="IPR031825">
    <property type="entry name" value="RXLR"/>
</dbReference>
<evidence type="ECO:0000256" key="1">
    <source>
        <dbReference type="ARBA" id="ARBA00004613"/>
    </source>
</evidence>
<evidence type="ECO:0000256" key="3">
    <source>
        <dbReference type="ARBA" id="ARBA00022525"/>
    </source>
</evidence>
<comment type="function">
    <text evidence="5">Effector that suppresses plant defense responses during pathogen infection.</text>
</comment>
<comment type="domain">
    <text evidence="5">The RxLR-dEER motif acts to carry the protein into the host cell cytoplasm through binding to cell surface phosphatidylinositol-3-phosphate.</text>
</comment>
<evidence type="ECO:0000256" key="6">
    <source>
        <dbReference type="SAM" id="Coils"/>
    </source>
</evidence>
<proteinExistence type="inferred from homology"/>
<evidence type="ECO:0000256" key="5">
    <source>
        <dbReference type="RuleBase" id="RU367124"/>
    </source>
</evidence>
<dbReference type="AlphaFoldDB" id="A0A8T1VNF2"/>
<comment type="subcellular location">
    <subcellularLocation>
        <location evidence="1 5">Secreted</location>
    </subcellularLocation>
</comment>
<protein>
    <recommendedName>
        <fullName evidence="5">RxLR effector protein</fullName>
    </recommendedName>
</protein>
<keyword evidence="4 5" id="KW-0732">Signal</keyword>
<feature type="signal peptide" evidence="5">
    <location>
        <begin position="1"/>
        <end position="23"/>
    </location>
</feature>
<dbReference type="Pfam" id="PF16810">
    <property type="entry name" value="RXLR"/>
    <property type="match status" value="1"/>
</dbReference>
<reference evidence="7" key="1">
    <citation type="submission" date="2021-02" db="EMBL/GenBank/DDBJ databases">
        <authorList>
            <person name="Palmer J.M."/>
        </authorList>
    </citation>
    <scope>NUCLEOTIDE SEQUENCE</scope>
    <source>
        <strain evidence="7">SCRP23</strain>
    </source>
</reference>
<dbReference type="EMBL" id="JAGDFL010000762">
    <property type="protein sequence ID" value="KAG7381728.1"/>
    <property type="molecule type" value="Genomic_DNA"/>
</dbReference>
<dbReference type="GO" id="GO:0005576">
    <property type="term" value="C:extracellular region"/>
    <property type="evidence" value="ECO:0007669"/>
    <property type="project" value="UniProtKB-SubCell"/>
</dbReference>
<comment type="similarity">
    <text evidence="2 5">Belongs to the RxLR effector family.</text>
</comment>
<organism evidence="7 8">
    <name type="scientific">Phytophthora boehmeriae</name>
    <dbReference type="NCBI Taxonomy" id="109152"/>
    <lineage>
        <taxon>Eukaryota</taxon>
        <taxon>Sar</taxon>
        <taxon>Stramenopiles</taxon>
        <taxon>Oomycota</taxon>
        <taxon>Peronosporomycetes</taxon>
        <taxon>Peronosporales</taxon>
        <taxon>Peronosporaceae</taxon>
        <taxon>Phytophthora</taxon>
    </lineage>
</organism>
<sequence>MRPYYVLLLSLALLFAFSNAVLAETPGAADSLTLAGNSDNNKRSLRVATATEDADSGEERFLGFNSVSHQLKKMRRTENKATAASEKLKNAEAAKADKIAMAVKKATEKAEKAQAAKIAKLQKEANAKAAKLAKVRENENKLLERLKVQLPSISEVDKILKGASSEFRAKYLAAFQAAAAKLT</sequence>
<accession>A0A8T1VNF2</accession>
<evidence type="ECO:0000256" key="2">
    <source>
        <dbReference type="ARBA" id="ARBA00010400"/>
    </source>
</evidence>
<feature type="coiled-coil region" evidence="6">
    <location>
        <begin position="71"/>
        <end position="149"/>
    </location>
</feature>
<feature type="chain" id="PRO_5041019977" description="RxLR effector protein" evidence="5">
    <location>
        <begin position="24"/>
        <end position="183"/>
    </location>
</feature>
<dbReference type="Proteomes" id="UP000693981">
    <property type="component" value="Unassembled WGS sequence"/>
</dbReference>
<keyword evidence="3 5" id="KW-0964">Secreted</keyword>
<evidence type="ECO:0000313" key="7">
    <source>
        <dbReference type="EMBL" id="KAG7381728.1"/>
    </source>
</evidence>
<keyword evidence="8" id="KW-1185">Reference proteome</keyword>
<keyword evidence="6" id="KW-0175">Coiled coil</keyword>
<name>A0A8T1VNF2_9STRA</name>